<dbReference type="InterPro" id="IPR001647">
    <property type="entry name" value="HTH_TetR"/>
</dbReference>
<dbReference type="InterPro" id="IPR004111">
    <property type="entry name" value="Repressor_TetR_C"/>
</dbReference>
<dbReference type="InterPro" id="IPR036271">
    <property type="entry name" value="Tet_transcr_reg_TetR-rel_C_sf"/>
</dbReference>
<reference evidence="8" key="1">
    <citation type="journal article" date="2019" name="Int. J. Syst. Evol. Microbiol.">
        <title>The Global Catalogue of Microorganisms (GCM) 10K type strain sequencing project: providing services to taxonomists for standard genome sequencing and annotation.</title>
        <authorList>
            <consortium name="The Broad Institute Genomics Platform"/>
            <consortium name="The Broad Institute Genome Sequencing Center for Infectious Disease"/>
            <person name="Wu L."/>
            <person name="Ma J."/>
        </authorList>
    </citation>
    <scope>NUCLEOTIDE SEQUENCE [LARGE SCALE GENOMIC DNA]</scope>
    <source>
        <strain evidence="8">XZYJ18</strain>
    </source>
</reference>
<keyword evidence="3" id="KW-0804">Transcription</keyword>
<evidence type="ECO:0000313" key="7">
    <source>
        <dbReference type="EMBL" id="MFC4561735.1"/>
    </source>
</evidence>
<evidence type="ECO:0000256" key="3">
    <source>
        <dbReference type="ARBA" id="ARBA00023163"/>
    </source>
</evidence>
<sequence length="279" mass="29503">MAARSRGGGDPARGLALLWRAREAPSAGRTALTADRVVHAAIGIADTEGLAALSMRRVAESLGVGTMSLYTYVPGKSELTDAMLDTVYGEALHDTPGAPAPSGAGGRAGGPADGWRPRLERIARDDRALYLRHPWMVQIATGRPVLGPNETAKYDRELRAVEGIGLTEVEMDSVISLITGYVHGAVRGEVESARAARESGVSDAEWWSARAPLLSRLMDPDRYPTAARVGRAAAERHGAAHDPDHDFEFGLQRVLDGIDVFVRGRGTGAGGARRAPAPG</sequence>
<feature type="DNA-binding region" description="H-T-H motif" evidence="4">
    <location>
        <begin position="54"/>
        <end position="73"/>
    </location>
</feature>
<gene>
    <name evidence="7" type="ORF">ACFO4E_07685</name>
</gene>
<dbReference type="Gene3D" id="1.10.10.60">
    <property type="entry name" value="Homeodomain-like"/>
    <property type="match status" value="1"/>
</dbReference>
<dbReference type="Pfam" id="PF02909">
    <property type="entry name" value="TetR_C_1"/>
    <property type="match status" value="1"/>
</dbReference>
<proteinExistence type="predicted"/>
<feature type="compositionally biased region" description="Gly residues" evidence="5">
    <location>
        <begin position="103"/>
        <end position="112"/>
    </location>
</feature>
<name>A0ABV9DUT9_9ACTN</name>
<keyword evidence="2 4" id="KW-0238">DNA-binding</keyword>
<dbReference type="RefSeq" id="WP_378572352.1">
    <property type="nucleotide sequence ID" value="NZ_JBHSFQ010000005.1"/>
</dbReference>
<dbReference type="SUPFAM" id="SSF46689">
    <property type="entry name" value="Homeodomain-like"/>
    <property type="match status" value="1"/>
</dbReference>
<evidence type="ECO:0000256" key="4">
    <source>
        <dbReference type="PROSITE-ProRule" id="PRU00335"/>
    </source>
</evidence>
<comment type="caution">
    <text evidence="7">The sequence shown here is derived from an EMBL/GenBank/DDBJ whole genome shotgun (WGS) entry which is preliminary data.</text>
</comment>
<evidence type="ECO:0000256" key="2">
    <source>
        <dbReference type="ARBA" id="ARBA00023125"/>
    </source>
</evidence>
<accession>A0ABV9DUT9</accession>
<dbReference type="SUPFAM" id="SSF48498">
    <property type="entry name" value="Tetracyclin repressor-like, C-terminal domain"/>
    <property type="match status" value="1"/>
</dbReference>
<evidence type="ECO:0000259" key="6">
    <source>
        <dbReference type="PROSITE" id="PS50977"/>
    </source>
</evidence>
<dbReference type="Gene3D" id="1.10.357.10">
    <property type="entry name" value="Tetracycline Repressor, domain 2"/>
    <property type="match status" value="1"/>
</dbReference>
<dbReference type="Pfam" id="PF00440">
    <property type="entry name" value="TetR_N"/>
    <property type="match status" value="1"/>
</dbReference>
<organism evidence="7 8">
    <name type="scientific">Nocardiopsis mangrovi</name>
    <dbReference type="NCBI Taxonomy" id="1179818"/>
    <lineage>
        <taxon>Bacteria</taxon>
        <taxon>Bacillati</taxon>
        <taxon>Actinomycetota</taxon>
        <taxon>Actinomycetes</taxon>
        <taxon>Streptosporangiales</taxon>
        <taxon>Nocardiopsidaceae</taxon>
        <taxon>Nocardiopsis</taxon>
    </lineage>
</organism>
<evidence type="ECO:0000256" key="1">
    <source>
        <dbReference type="ARBA" id="ARBA00023015"/>
    </source>
</evidence>
<evidence type="ECO:0000256" key="5">
    <source>
        <dbReference type="SAM" id="MobiDB-lite"/>
    </source>
</evidence>
<feature type="region of interest" description="Disordered" evidence="5">
    <location>
        <begin position="93"/>
        <end position="116"/>
    </location>
</feature>
<evidence type="ECO:0000313" key="8">
    <source>
        <dbReference type="Proteomes" id="UP001595923"/>
    </source>
</evidence>
<dbReference type="InterPro" id="IPR009057">
    <property type="entry name" value="Homeodomain-like_sf"/>
</dbReference>
<feature type="domain" description="HTH tetR-type" evidence="6">
    <location>
        <begin position="31"/>
        <end position="91"/>
    </location>
</feature>
<dbReference type="Proteomes" id="UP001595923">
    <property type="component" value="Unassembled WGS sequence"/>
</dbReference>
<dbReference type="PROSITE" id="PS50977">
    <property type="entry name" value="HTH_TETR_2"/>
    <property type="match status" value="1"/>
</dbReference>
<keyword evidence="8" id="KW-1185">Reference proteome</keyword>
<protein>
    <submittedName>
        <fullName evidence="7">TetR/AcrR family transcriptional regulator</fullName>
    </submittedName>
</protein>
<dbReference type="EMBL" id="JBHSFQ010000005">
    <property type="protein sequence ID" value="MFC4561735.1"/>
    <property type="molecule type" value="Genomic_DNA"/>
</dbReference>
<keyword evidence="1" id="KW-0805">Transcription regulation</keyword>